<feature type="domain" description="RecF/RecN/SMC N-terminal" evidence="1">
    <location>
        <begin position="4"/>
        <end position="754"/>
    </location>
</feature>
<keyword evidence="3" id="KW-1185">Reference proteome</keyword>
<dbReference type="AlphaFoldDB" id="A0A552UUV5"/>
<dbReference type="InterPro" id="IPR003395">
    <property type="entry name" value="RecF/RecN/SMC_N"/>
</dbReference>
<sequence>MLKLKKVYIENFKGISSTRIINFNSSDLSILNGPNGFGKTTVFDAIELCLSGKLERTMQFSNVQKNTQNYRKPFYQNTAGKNVVLKLLFEDSDNGSLHTIIKFLDKDHNGKIGNSKSFRPDAWGILDTYYSTDDSLFESELNTSVTEKISQLQIDKLFFDDQSYSQANLYPLFNYLQQEENIYFLKKDEEEKKAELDFLFQTQEEAKELERLTKICRELKSIQDGLSEKISLLGESANSGETQVYLRLIPSKELVYDVEQPFKDISSDNLPEVYNAYQKELLILEEFIAAFDPEEYQLDKLREAVVYAIDNDQILTAFLLQSLNQGKSFEVLQELSAKISLYNNHIESLQHNQFEVDVLKQLNFSQEFIDSYRASIADSATQERNIGEIGRIISDLNQARNSTLSKSRELPAEFHDADNCPLCNTSFSSFETLEVAVHAKTQALLSFNREQLINFETSKQDITTNFRLPVEERITAFLNAEENHLDKDFYTLLLEYRGFTDRIRRFQAILTQGKLNFDEFIITKPVSINIFRELLEKLKAALMGALAKIVPDQNKLIHKEIFKDVFVEDVNSLISLAEVKNKQLYVEYKYNEARLYSLNILAERLVKFKELEVKTSRIKSSLSLSIKRYKMEMIEKIKIPFYLYSGKILQNYQQGLGIFIDMQENTSRIKFLTDDESDHDIIHHLSSGQLAVVSIAFCLALNKVYETANHFKFLAIDDPVQTLDDINIHSFIELMRHDFSDYQIIMSTHEDDIASYLSYKFQKFHFNCNTIKVQRIFYGE</sequence>
<dbReference type="SUPFAM" id="SSF52540">
    <property type="entry name" value="P-loop containing nucleoside triphosphate hydrolases"/>
    <property type="match status" value="1"/>
</dbReference>
<dbReference type="OrthoDB" id="7029750at2"/>
<proteinExistence type="predicted"/>
<dbReference type="InterPro" id="IPR027417">
    <property type="entry name" value="P-loop_NTPase"/>
</dbReference>
<dbReference type="PANTHER" id="PTHR32114">
    <property type="entry name" value="ABC TRANSPORTER ABCH.3"/>
    <property type="match status" value="1"/>
</dbReference>
<dbReference type="PANTHER" id="PTHR32114:SF2">
    <property type="entry name" value="ABC TRANSPORTER ABCH.3"/>
    <property type="match status" value="1"/>
</dbReference>
<evidence type="ECO:0000313" key="2">
    <source>
        <dbReference type="EMBL" id="TRW21975.1"/>
    </source>
</evidence>
<evidence type="ECO:0000313" key="3">
    <source>
        <dbReference type="Proteomes" id="UP000320643"/>
    </source>
</evidence>
<dbReference type="RefSeq" id="WP_143375104.1">
    <property type="nucleotide sequence ID" value="NZ_VJVZ01000016.1"/>
</dbReference>
<reference evidence="2 3" key="1">
    <citation type="submission" date="2019-07" db="EMBL/GenBank/DDBJ databases">
        <title>Flavobacterium sp. nov., isolated from glacier ice.</title>
        <authorList>
            <person name="Liu Q."/>
            <person name="Xin Y.-H."/>
        </authorList>
    </citation>
    <scope>NUCLEOTIDE SEQUENCE [LARGE SCALE GENOMIC DNA]</scope>
    <source>
        <strain evidence="2 3">ZT4R6</strain>
    </source>
</reference>
<organism evidence="2 3">
    <name type="scientific">Flavobacterium zepuense</name>
    <dbReference type="NCBI Taxonomy" id="2593302"/>
    <lineage>
        <taxon>Bacteria</taxon>
        <taxon>Pseudomonadati</taxon>
        <taxon>Bacteroidota</taxon>
        <taxon>Flavobacteriia</taxon>
        <taxon>Flavobacteriales</taxon>
        <taxon>Flavobacteriaceae</taxon>
        <taxon>Flavobacterium</taxon>
    </lineage>
</organism>
<dbReference type="Pfam" id="PF02463">
    <property type="entry name" value="SMC_N"/>
    <property type="match status" value="1"/>
</dbReference>
<gene>
    <name evidence="2" type="ORF">FMM05_19510</name>
</gene>
<accession>A0A552UUV5</accession>
<dbReference type="EMBL" id="VJVZ01000016">
    <property type="protein sequence ID" value="TRW21975.1"/>
    <property type="molecule type" value="Genomic_DNA"/>
</dbReference>
<dbReference type="Gene3D" id="3.40.50.300">
    <property type="entry name" value="P-loop containing nucleotide triphosphate hydrolases"/>
    <property type="match status" value="2"/>
</dbReference>
<dbReference type="Proteomes" id="UP000320643">
    <property type="component" value="Unassembled WGS sequence"/>
</dbReference>
<name>A0A552UUV5_9FLAO</name>
<protein>
    <submittedName>
        <fullName evidence="2">AAA family ATPase</fullName>
    </submittedName>
</protein>
<evidence type="ECO:0000259" key="1">
    <source>
        <dbReference type="Pfam" id="PF02463"/>
    </source>
</evidence>
<comment type="caution">
    <text evidence="2">The sequence shown here is derived from an EMBL/GenBank/DDBJ whole genome shotgun (WGS) entry which is preliminary data.</text>
</comment>